<name>A0A3B4V229_SERDU</name>
<accession>A0A3B4V229</accession>
<dbReference type="Ensembl" id="ENSSDUT00000025297.1">
    <property type="protein sequence ID" value="ENSSDUP00000024838.1"/>
    <property type="gene ID" value="ENSSDUG00000018043.1"/>
</dbReference>
<evidence type="ECO:0000313" key="2">
    <source>
        <dbReference type="Proteomes" id="UP000261420"/>
    </source>
</evidence>
<proteinExistence type="predicted"/>
<dbReference type="AlphaFoldDB" id="A0A3B4V229"/>
<sequence length="103" mass="11104">MPKPHLHLCLSVNQPCGFIDGENLIGVTLAPVDLISYSAIVAQVQVCGVHLTNGGHDRSILRHRGVIFSLTEHRRIIVLIQDVDVHLKGPCPGRDAAIEGLNG</sequence>
<dbReference type="Proteomes" id="UP000261420">
    <property type="component" value="Unplaced"/>
</dbReference>
<reference evidence="1" key="2">
    <citation type="submission" date="2025-09" db="UniProtKB">
        <authorList>
            <consortium name="Ensembl"/>
        </authorList>
    </citation>
    <scope>IDENTIFICATION</scope>
</reference>
<evidence type="ECO:0000313" key="1">
    <source>
        <dbReference type="Ensembl" id="ENSSDUP00000024838.1"/>
    </source>
</evidence>
<protein>
    <submittedName>
        <fullName evidence="1">Uncharacterized protein</fullName>
    </submittedName>
</protein>
<organism evidence="1 2">
    <name type="scientific">Seriola dumerili</name>
    <name type="common">Greater amberjack</name>
    <name type="synonym">Caranx dumerili</name>
    <dbReference type="NCBI Taxonomy" id="41447"/>
    <lineage>
        <taxon>Eukaryota</taxon>
        <taxon>Metazoa</taxon>
        <taxon>Chordata</taxon>
        <taxon>Craniata</taxon>
        <taxon>Vertebrata</taxon>
        <taxon>Euteleostomi</taxon>
        <taxon>Actinopterygii</taxon>
        <taxon>Neopterygii</taxon>
        <taxon>Teleostei</taxon>
        <taxon>Neoteleostei</taxon>
        <taxon>Acanthomorphata</taxon>
        <taxon>Carangaria</taxon>
        <taxon>Carangiformes</taxon>
        <taxon>Carangidae</taxon>
        <taxon>Seriola</taxon>
    </lineage>
</organism>
<reference evidence="1" key="1">
    <citation type="submission" date="2025-08" db="UniProtKB">
        <authorList>
            <consortium name="Ensembl"/>
        </authorList>
    </citation>
    <scope>IDENTIFICATION</scope>
</reference>
<keyword evidence="2" id="KW-1185">Reference proteome</keyword>